<organism evidence="2 3">
    <name type="scientific">Hypholoma sublateritium (strain FD-334 SS-4)</name>
    <dbReference type="NCBI Taxonomy" id="945553"/>
    <lineage>
        <taxon>Eukaryota</taxon>
        <taxon>Fungi</taxon>
        <taxon>Dikarya</taxon>
        <taxon>Basidiomycota</taxon>
        <taxon>Agaricomycotina</taxon>
        <taxon>Agaricomycetes</taxon>
        <taxon>Agaricomycetidae</taxon>
        <taxon>Agaricales</taxon>
        <taxon>Agaricineae</taxon>
        <taxon>Strophariaceae</taxon>
        <taxon>Hypholoma</taxon>
    </lineage>
</organism>
<feature type="transmembrane region" description="Helical" evidence="1">
    <location>
        <begin position="87"/>
        <end position="106"/>
    </location>
</feature>
<dbReference type="Proteomes" id="UP000054270">
    <property type="component" value="Unassembled WGS sequence"/>
</dbReference>
<dbReference type="EMBL" id="KN817573">
    <property type="protein sequence ID" value="KJA19839.1"/>
    <property type="molecule type" value="Genomic_DNA"/>
</dbReference>
<keyword evidence="1" id="KW-0812">Transmembrane</keyword>
<keyword evidence="3" id="KW-1185">Reference proteome</keyword>
<evidence type="ECO:0000256" key="1">
    <source>
        <dbReference type="SAM" id="Phobius"/>
    </source>
</evidence>
<name>A0A0D2NLR6_HYPSF</name>
<feature type="transmembrane region" description="Helical" evidence="1">
    <location>
        <begin position="196"/>
        <end position="221"/>
    </location>
</feature>
<protein>
    <submittedName>
        <fullName evidence="2">Uncharacterized protein</fullName>
    </submittedName>
</protein>
<evidence type="ECO:0000313" key="2">
    <source>
        <dbReference type="EMBL" id="KJA19839.1"/>
    </source>
</evidence>
<feature type="transmembrane region" description="Helical" evidence="1">
    <location>
        <begin position="45"/>
        <end position="67"/>
    </location>
</feature>
<feature type="transmembrane region" description="Helical" evidence="1">
    <location>
        <begin position="227"/>
        <end position="248"/>
    </location>
</feature>
<accession>A0A0D2NLR6</accession>
<gene>
    <name evidence="2" type="ORF">HYPSUDRAFT_43955</name>
</gene>
<dbReference type="AlphaFoldDB" id="A0A0D2NLR6"/>
<feature type="transmembrane region" description="Helical" evidence="1">
    <location>
        <begin position="12"/>
        <end position="33"/>
    </location>
</feature>
<sequence length="335" mass="36825">MPALNANEAAFLGIVLEGLFYGVFCVVFALYLSIPRHSSARRLRYPLWALFVLCTSFICLDFTQQFITLFRPADGSSIAALNNAASIIYTLVDFVAQCVLIYRCWIMWDRNRYLLCIASILAFTSFVTSMIVNIQLIILSGSDSPNIPIWFFPLGLAAFSISAGVNTIVTGLLVLKIMKTHQDITKDAPCGSTHSLLPLVAILVESGVILFFAQVIWTIFFGIHSPGFIVMSGSLTMLYGITPTIIAVRVTRRASFGLFGLKDTDMVSAVNFAINPVSCFTSTTVTAGQMAQDSENGTTVSQTKGDSEKLYFGASGIAPQNQVFKNHWRTFERRV</sequence>
<proteinExistence type="predicted"/>
<reference evidence="3" key="1">
    <citation type="submission" date="2014-04" db="EMBL/GenBank/DDBJ databases">
        <title>Evolutionary Origins and Diversification of the Mycorrhizal Mutualists.</title>
        <authorList>
            <consortium name="DOE Joint Genome Institute"/>
            <consortium name="Mycorrhizal Genomics Consortium"/>
            <person name="Kohler A."/>
            <person name="Kuo A."/>
            <person name="Nagy L.G."/>
            <person name="Floudas D."/>
            <person name="Copeland A."/>
            <person name="Barry K.W."/>
            <person name="Cichocki N."/>
            <person name="Veneault-Fourrey C."/>
            <person name="LaButti K."/>
            <person name="Lindquist E.A."/>
            <person name="Lipzen A."/>
            <person name="Lundell T."/>
            <person name="Morin E."/>
            <person name="Murat C."/>
            <person name="Riley R."/>
            <person name="Ohm R."/>
            <person name="Sun H."/>
            <person name="Tunlid A."/>
            <person name="Henrissat B."/>
            <person name="Grigoriev I.V."/>
            <person name="Hibbett D.S."/>
            <person name="Martin F."/>
        </authorList>
    </citation>
    <scope>NUCLEOTIDE SEQUENCE [LARGE SCALE GENOMIC DNA]</scope>
    <source>
        <strain evidence="3">FD-334 SS-4</strain>
    </source>
</reference>
<keyword evidence="1" id="KW-1133">Transmembrane helix</keyword>
<evidence type="ECO:0000313" key="3">
    <source>
        <dbReference type="Proteomes" id="UP000054270"/>
    </source>
</evidence>
<dbReference type="OrthoDB" id="3341077at2759"/>
<feature type="transmembrane region" description="Helical" evidence="1">
    <location>
        <begin position="150"/>
        <end position="175"/>
    </location>
</feature>
<feature type="transmembrane region" description="Helical" evidence="1">
    <location>
        <begin position="113"/>
        <end position="138"/>
    </location>
</feature>
<keyword evidence="1" id="KW-0472">Membrane</keyword>